<proteinExistence type="predicted"/>
<organism evidence="1 2">
    <name type="scientific">Bombella dulcis</name>
    <dbReference type="NCBI Taxonomy" id="2967339"/>
    <lineage>
        <taxon>Bacteria</taxon>
        <taxon>Pseudomonadati</taxon>
        <taxon>Pseudomonadota</taxon>
        <taxon>Alphaproteobacteria</taxon>
        <taxon>Acetobacterales</taxon>
        <taxon>Acetobacteraceae</taxon>
        <taxon>Bombella</taxon>
    </lineage>
</organism>
<accession>A0ABT3WEC9</accession>
<dbReference type="Proteomes" id="UP001165633">
    <property type="component" value="Unassembled WGS sequence"/>
</dbReference>
<keyword evidence="2" id="KW-1185">Reference proteome</keyword>
<dbReference type="Pfam" id="PF23982">
    <property type="entry name" value="XM1_gp53_minor_capsid"/>
    <property type="match status" value="1"/>
</dbReference>
<dbReference type="EMBL" id="JANIDV010000013">
    <property type="protein sequence ID" value="MCX5617028.1"/>
    <property type="molecule type" value="Genomic_DNA"/>
</dbReference>
<reference evidence="1" key="1">
    <citation type="submission" date="2022-07" db="EMBL/GenBank/DDBJ databases">
        <title>Bombella genomes.</title>
        <authorList>
            <person name="Harer L."/>
            <person name="Styblova S."/>
            <person name="Ehrmann M."/>
        </authorList>
    </citation>
    <scope>NUCLEOTIDE SEQUENCE</scope>
    <source>
        <strain evidence="1">TMW 2.2559</strain>
    </source>
</reference>
<protein>
    <submittedName>
        <fullName evidence="1">Uncharacterized protein</fullName>
    </submittedName>
</protein>
<name>A0ABT3WEC9_9PROT</name>
<evidence type="ECO:0000313" key="2">
    <source>
        <dbReference type="Proteomes" id="UP001165633"/>
    </source>
</evidence>
<evidence type="ECO:0000313" key="1">
    <source>
        <dbReference type="EMBL" id="MCX5617028.1"/>
    </source>
</evidence>
<dbReference type="RefSeq" id="WP_266128006.1">
    <property type="nucleotide sequence ID" value="NZ_JANIDV010000013.1"/>
</dbReference>
<dbReference type="InterPro" id="IPR056914">
    <property type="entry name" value="Gp53-like"/>
</dbReference>
<sequence>MGFPNRVNYAPPLGMPGQRASVNPTRTAIPGELGHFAGSTGVVVGHFAWVQDDDVTVLNAPPASSPNATPTGFVVRDQNNINLGSVLSQATMTLYAGNMVTLHTGGDYFAIGSTGASRGQAVYASTTDGSIQTGPAGNPPQGTVATGWVVTRDAPAGSVMIISRAAGPNTPDIPAPTNGSSK</sequence>
<comment type="caution">
    <text evidence="1">The sequence shown here is derived from an EMBL/GenBank/DDBJ whole genome shotgun (WGS) entry which is preliminary data.</text>
</comment>
<gene>
    <name evidence="1" type="ORF">NQF87_08640</name>
</gene>